<keyword evidence="4" id="KW-1185">Reference proteome</keyword>
<dbReference type="EMBL" id="JAUEDM010000006">
    <property type="protein sequence ID" value="KAK3314477.1"/>
    <property type="molecule type" value="Genomic_DNA"/>
</dbReference>
<dbReference type="InterPro" id="IPR006652">
    <property type="entry name" value="Kelch_1"/>
</dbReference>
<accession>A0AAE0M0E5</accession>
<organism evidence="3 4">
    <name type="scientific">Apodospora peruviana</name>
    <dbReference type="NCBI Taxonomy" id="516989"/>
    <lineage>
        <taxon>Eukaryota</taxon>
        <taxon>Fungi</taxon>
        <taxon>Dikarya</taxon>
        <taxon>Ascomycota</taxon>
        <taxon>Pezizomycotina</taxon>
        <taxon>Sordariomycetes</taxon>
        <taxon>Sordariomycetidae</taxon>
        <taxon>Sordariales</taxon>
        <taxon>Lasiosphaeriaceae</taxon>
        <taxon>Apodospora</taxon>
    </lineage>
</organism>
<dbReference type="InterPro" id="IPR015915">
    <property type="entry name" value="Kelch-typ_b-propeller"/>
</dbReference>
<name>A0AAE0M0E5_9PEZI</name>
<dbReference type="SMART" id="SM00612">
    <property type="entry name" value="Kelch"/>
    <property type="match status" value="3"/>
</dbReference>
<keyword evidence="1" id="KW-0880">Kelch repeat</keyword>
<dbReference type="PANTHER" id="PTHR46344">
    <property type="entry name" value="OS02G0202900 PROTEIN"/>
    <property type="match status" value="1"/>
</dbReference>
<evidence type="ECO:0000256" key="1">
    <source>
        <dbReference type="ARBA" id="ARBA00022441"/>
    </source>
</evidence>
<proteinExistence type="predicted"/>
<comment type="caution">
    <text evidence="3">The sequence shown here is derived from an EMBL/GenBank/DDBJ whole genome shotgun (WGS) entry which is preliminary data.</text>
</comment>
<evidence type="ECO:0000313" key="4">
    <source>
        <dbReference type="Proteomes" id="UP001283341"/>
    </source>
</evidence>
<evidence type="ECO:0000313" key="3">
    <source>
        <dbReference type="EMBL" id="KAK3314477.1"/>
    </source>
</evidence>
<sequence>MPPSQSRGAASTIQSNGIIFLAGGLPNGTGDSLDIVSAYNVSSESWIELPSQAARLPAARDHAGHATIDGKFYVLGGRKNGGTNVQDTVFILDVNDLEAGWRTSEAKMPTPRSGIAAAALGNKIYTFGGEINPAPGSRGVFTECEVYDTVADSWERLPAMQVPRHGTSAAGVGGRIYIPGGAVQNGMGGVDVFDVFTP</sequence>
<evidence type="ECO:0008006" key="5">
    <source>
        <dbReference type="Google" id="ProtNLM"/>
    </source>
</evidence>
<dbReference type="SUPFAM" id="SSF117281">
    <property type="entry name" value="Kelch motif"/>
    <property type="match status" value="1"/>
</dbReference>
<evidence type="ECO:0000256" key="2">
    <source>
        <dbReference type="ARBA" id="ARBA00022737"/>
    </source>
</evidence>
<dbReference type="Gene3D" id="2.120.10.80">
    <property type="entry name" value="Kelch-type beta propeller"/>
    <property type="match status" value="1"/>
</dbReference>
<dbReference type="PANTHER" id="PTHR46344:SF27">
    <property type="entry name" value="KELCH REPEAT SUPERFAMILY PROTEIN"/>
    <property type="match status" value="1"/>
</dbReference>
<dbReference type="Proteomes" id="UP001283341">
    <property type="component" value="Unassembled WGS sequence"/>
</dbReference>
<dbReference type="AlphaFoldDB" id="A0AAE0M0E5"/>
<dbReference type="Pfam" id="PF24681">
    <property type="entry name" value="Kelch_KLHDC2_KLHL20_DRC7"/>
    <property type="match status" value="1"/>
</dbReference>
<protein>
    <recommendedName>
        <fullName evidence="5">Galactose oxidase</fullName>
    </recommendedName>
</protein>
<gene>
    <name evidence="3" type="ORF">B0H66DRAFT_563013</name>
</gene>
<keyword evidence="2" id="KW-0677">Repeat</keyword>
<reference evidence="3" key="2">
    <citation type="submission" date="2023-06" db="EMBL/GenBank/DDBJ databases">
        <authorList>
            <consortium name="Lawrence Berkeley National Laboratory"/>
            <person name="Haridas S."/>
            <person name="Hensen N."/>
            <person name="Bonometti L."/>
            <person name="Westerberg I."/>
            <person name="Brannstrom I.O."/>
            <person name="Guillou S."/>
            <person name="Cros-Aarteil S."/>
            <person name="Calhoun S."/>
            <person name="Kuo A."/>
            <person name="Mondo S."/>
            <person name="Pangilinan J."/>
            <person name="Riley R."/>
            <person name="Labutti K."/>
            <person name="Andreopoulos B."/>
            <person name="Lipzen A."/>
            <person name="Chen C."/>
            <person name="Yanf M."/>
            <person name="Daum C."/>
            <person name="Ng V."/>
            <person name="Clum A."/>
            <person name="Steindorff A."/>
            <person name="Ohm R."/>
            <person name="Martin F."/>
            <person name="Silar P."/>
            <person name="Natvig D."/>
            <person name="Lalanne C."/>
            <person name="Gautier V."/>
            <person name="Ament-Velasquez S.L."/>
            <person name="Kruys A."/>
            <person name="Hutchinson M.I."/>
            <person name="Powell A.J."/>
            <person name="Barry K."/>
            <person name="Miller A.N."/>
            <person name="Grigoriev I.V."/>
            <person name="Debuchy R."/>
            <person name="Gladieux P."/>
            <person name="Thoren M.H."/>
            <person name="Johannesson H."/>
        </authorList>
    </citation>
    <scope>NUCLEOTIDE SEQUENCE</scope>
    <source>
        <strain evidence="3">CBS 118394</strain>
    </source>
</reference>
<reference evidence="3" key="1">
    <citation type="journal article" date="2023" name="Mol. Phylogenet. Evol.">
        <title>Genome-scale phylogeny and comparative genomics of the fungal order Sordariales.</title>
        <authorList>
            <person name="Hensen N."/>
            <person name="Bonometti L."/>
            <person name="Westerberg I."/>
            <person name="Brannstrom I.O."/>
            <person name="Guillou S."/>
            <person name="Cros-Aarteil S."/>
            <person name="Calhoun S."/>
            <person name="Haridas S."/>
            <person name="Kuo A."/>
            <person name="Mondo S."/>
            <person name="Pangilinan J."/>
            <person name="Riley R."/>
            <person name="LaButti K."/>
            <person name="Andreopoulos B."/>
            <person name="Lipzen A."/>
            <person name="Chen C."/>
            <person name="Yan M."/>
            <person name="Daum C."/>
            <person name="Ng V."/>
            <person name="Clum A."/>
            <person name="Steindorff A."/>
            <person name="Ohm R.A."/>
            <person name="Martin F."/>
            <person name="Silar P."/>
            <person name="Natvig D.O."/>
            <person name="Lalanne C."/>
            <person name="Gautier V."/>
            <person name="Ament-Velasquez S.L."/>
            <person name="Kruys A."/>
            <person name="Hutchinson M.I."/>
            <person name="Powell A.J."/>
            <person name="Barry K."/>
            <person name="Miller A.N."/>
            <person name="Grigoriev I.V."/>
            <person name="Debuchy R."/>
            <person name="Gladieux P."/>
            <person name="Hiltunen Thoren M."/>
            <person name="Johannesson H."/>
        </authorList>
    </citation>
    <scope>NUCLEOTIDE SEQUENCE</scope>
    <source>
        <strain evidence="3">CBS 118394</strain>
    </source>
</reference>